<evidence type="ECO:0000256" key="2">
    <source>
        <dbReference type="ARBA" id="ARBA00023015"/>
    </source>
</evidence>
<keyword evidence="4" id="KW-0804">Transcription</keyword>
<evidence type="ECO:0000256" key="3">
    <source>
        <dbReference type="ARBA" id="ARBA00023125"/>
    </source>
</evidence>
<sequence length="312" mass="35173">MPLLLALVGVEQLVNGAGIMELRDIEIFLTLAEELHFGRTAQRLHVSTARVSQAIKQQERGIGAELFQRDSRNVRLTPAGEQLRKDLVPIYRGLKESLERARLAAQGKTDALRIGMIPANAHELRHYWETFRTRHPQWGLKLRHAPFVEPFAGLRRGDIDILVSWLPVLEPDLVTGPKMFAETRVLAVSLDHELAGRASASLEMLGDFRTTSSHTLPDYWADSYTPPHTPKGRVIERGPEVDSIDDIFTLVSAGEVVNTFPVHVSRYWARPDIAWLPIQDMDALDYGLVWHGESENDLIRAFAQVVRDLGTR</sequence>
<dbReference type="PANTHER" id="PTHR30346">
    <property type="entry name" value="TRANSCRIPTIONAL DUAL REGULATOR HCAR-RELATED"/>
    <property type="match status" value="1"/>
</dbReference>
<name>A0ABZ1UB39_9ACTN</name>
<dbReference type="PROSITE" id="PS50931">
    <property type="entry name" value="HTH_LYSR"/>
    <property type="match status" value="1"/>
</dbReference>
<feature type="domain" description="HTH lysR-type" evidence="5">
    <location>
        <begin position="20"/>
        <end position="77"/>
    </location>
</feature>
<protein>
    <submittedName>
        <fullName evidence="6">LysR family transcriptional regulator</fullName>
    </submittedName>
</protein>
<dbReference type="PANTHER" id="PTHR30346:SF0">
    <property type="entry name" value="HCA OPERON TRANSCRIPTIONAL ACTIVATOR HCAR"/>
    <property type="match status" value="1"/>
</dbReference>
<dbReference type="Pfam" id="PF00126">
    <property type="entry name" value="HTH_1"/>
    <property type="match status" value="1"/>
</dbReference>
<dbReference type="Proteomes" id="UP001432222">
    <property type="component" value="Chromosome"/>
</dbReference>
<accession>A0ABZ1UB39</accession>
<keyword evidence="2" id="KW-0805">Transcription regulation</keyword>
<reference evidence="6" key="1">
    <citation type="submission" date="2022-10" db="EMBL/GenBank/DDBJ databases">
        <title>The complete genomes of actinobacterial strains from the NBC collection.</title>
        <authorList>
            <person name="Joergensen T.S."/>
            <person name="Alvarez Arevalo M."/>
            <person name="Sterndorff E.B."/>
            <person name="Faurdal D."/>
            <person name="Vuksanovic O."/>
            <person name="Mourched A.-S."/>
            <person name="Charusanti P."/>
            <person name="Shaw S."/>
            <person name="Blin K."/>
            <person name="Weber T."/>
        </authorList>
    </citation>
    <scope>NUCLEOTIDE SEQUENCE</scope>
    <source>
        <strain evidence="6">NBC_00222</strain>
    </source>
</reference>
<dbReference type="SUPFAM" id="SSF46785">
    <property type="entry name" value="Winged helix' DNA-binding domain"/>
    <property type="match status" value="1"/>
</dbReference>
<dbReference type="RefSeq" id="WP_328958938.1">
    <property type="nucleotide sequence ID" value="NZ_CP108110.1"/>
</dbReference>
<keyword evidence="3" id="KW-0238">DNA-binding</keyword>
<dbReference type="InterPro" id="IPR036390">
    <property type="entry name" value="WH_DNA-bd_sf"/>
</dbReference>
<dbReference type="EMBL" id="CP108110">
    <property type="protein sequence ID" value="WUQ88391.1"/>
    <property type="molecule type" value="Genomic_DNA"/>
</dbReference>
<proteinExistence type="inferred from homology"/>
<evidence type="ECO:0000256" key="4">
    <source>
        <dbReference type="ARBA" id="ARBA00023163"/>
    </source>
</evidence>
<dbReference type="InterPro" id="IPR005119">
    <property type="entry name" value="LysR_subst-bd"/>
</dbReference>
<evidence type="ECO:0000313" key="7">
    <source>
        <dbReference type="Proteomes" id="UP001432222"/>
    </source>
</evidence>
<keyword evidence="7" id="KW-1185">Reference proteome</keyword>
<evidence type="ECO:0000313" key="6">
    <source>
        <dbReference type="EMBL" id="WUQ88391.1"/>
    </source>
</evidence>
<dbReference type="SUPFAM" id="SSF53850">
    <property type="entry name" value="Periplasmic binding protein-like II"/>
    <property type="match status" value="1"/>
</dbReference>
<dbReference type="Gene3D" id="3.40.190.10">
    <property type="entry name" value="Periplasmic binding protein-like II"/>
    <property type="match status" value="2"/>
</dbReference>
<evidence type="ECO:0000259" key="5">
    <source>
        <dbReference type="PROSITE" id="PS50931"/>
    </source>
</evidence>
<dbReference type="InterPro" id="IPR000847">
    <property type="entry name" value="LysR_HTH_N"/>
</dbReference>
<dbReference type="Pfam" id="PF03466">
    <property type="entry name" value="LysR_substrate"/>
    <property type="match status" value="1"/>
</dbReference>
<evidence type="ECO:0000256" key="1">
    <source>
        <dbReference type="ARBA" id="ARBA00009437"/>
    </source>
</evidence>
<organism evidence="6 7">
    <name type="scientific">Kitasatospora purpeofusca</name>
    <dbReference type="NCBI Taxonomy" id="67352"/>
    <lineage>
        <taxon>Bacteria</taxon>
        <taxon>Bacillati</taxon>
        <taxon>Actinomycetota</taxon>
        <taxon>Actinomycetes</taxon>
        <taxon>Kitasatosporales</taxon>
        <taxon>Streptomycetaceae</taxon>
        <taxon>Kitasatospora</taxon>
    </lineage>
</organism>
<dbReference type="InterPro" id="IPR036388">
    <property type="entry name" value="WH-like_DNA-bd_sf"/>
</dbReference>
<gene>
    <name evidence="6" type="ORF">OHA16_38580</name>
</gene>
<comment type="similarity">
    <text evidence="1">Belongs to the LysR transcriptional regulatory family.</text>
</comment>
<dbReference type="Gene3D" id="1.10.10.10">
    <property type="entry name" value="Winged helix-like DNA-binding domain superfamily/Winged helix DNA-binding domain"/>
    <property type="match status" value="1"/>
</dbReference>